<proteinExistence type="inferred from homology"/>
<dbReference type="InterPro" id="IPR036649">
    <property type="entry name" value="Pyrophosphatase_sf"/>
</dbReference>
<dbReference type="EC" id="3.6.1.1" evidence="3"/>
<keyword evidence="5" id="KW-0378">Hydrolase</keyword>
<sequence length="271" mass="29885">MDKRKDGDCDQRPLNPIKQDVKKGNCVTSPMFSPTKATSGTMEQYLRLGRTPSTKMETLTAVVTTTPLTVCEIVCSCGEVIKVKVLGVLAMIDEGETDWKVIAINVEDPEAKDLNNIGDIQRLKPGYLKATVDCSGGTKYQTGNQRTILPSTESSKTRNLQLRQSRAPMASWKALSLRRTNSGDSTDLTSEELQQQARTCLNLKYIITEYMTDVTVFFSNPARKNTCVSAGDSPFCCSTDEAKAVIARGHPCGTEDPIPCSVDKWFYYEKA</sequence>
<gene>
    <name evidence="7" type="ORF">J4Q44_G00005580</name>
</gene>
<organism evidence="7 8">
    <name type="scientific">Coregonus suidteri</name>
    <dbReference type="NCBI Taxonomy" id="861788"/>
    <lineage>
        <taxon>Eukaryota</taxon>
        <taxon>Metazoa</taxon>
        <taxon>Chordata</taxon>
        <taxon>Craniata</taxon>
        <taxon>Vertebrata</taxon>
        <taxon>Euteleostomi</taxon>
        <taxon>Actinopterygii</taxon>
        <taxon>Neopterygii</taxon>
        <taxon>Teleostei</taxon>
        <taxon>Protacanthopterygii</taxon>
        <taxon>Salmoniformes</taxon>
        <taxon>Salmonidae</taxon>
        <taxon>Coregoninae</taxon>
        <taxon>Coregonus</taxon>
    </lineage>
</organism>
<comment type="cofactor">
    <cofactor evidence="1">
        <name>Mg(2+)</name>
        <dbReference type="ChEBI" id="CHEBI:18420"/>
    </cofactor>
</comment>
<evidence type="ECO:0000256" key="6">
    <source>
        <dbReference type="ARBA" id="ARBA00022842"/>
    </source>
</evidence>
<dbReference type="Proteomes" id="UP001356427">
    <property type="component" value="Unassembled WGS sequence"/>
</dbReference>
<evidence type="ECO:0000313" key="7">
    <source>
        <dbReference type="EMBL" id="KAK6328580.1"/>
    </source>
</evidence>
<name>A0AAN8R6Q9_9TELE</name>
<comment type="similarity">
    <text evidence="2">Belongs to the PPase family.</text>
</comment>
<evidence type="ECO:0000256" key="4">
    <source>
        <dbReference type="ARBA" id="ARBA00022723"/>
    </source>
</evidence>
<evidence type="ECO:0000256" key="1">
    <source>
        <dbReference type="ARBA" id="ARBA00001946"/>
    </source>
</evidence>
<keyword evidence="8" id="KW-1185">Reference proteome</keyword>
<dbReference type="Gene3D" id="3.90.80.10">
    <property type="entry name" value="Inorganic pyrophosphatase"/>
    <property type="match status" value="1"/>
</dbReference>
<evidence type="ECO:0000256" key="3">
    <source>
        <dbReference type="ARBA" id="ARBA00012146"/>
    </source>
</evidence>
<keyword evidence="6" id="KW-0460">Magnesium</keyword>
<evidence type="ECO:0000313" key="8">
    <source>
        <dbReference type="Proteomes" id="UP001356427"/>
    </source>
</evidence>
<dbReference type="GO" id="GO:0006796">
    <property type="term" value="P:phosphate-containing compound metabolic process"/>
    <property type="evidence" value="ECO:0007669"/>
    <property type="project" value="InterPro"/>
</dbReference>
<dbReference type="InterPro" id="IPR008162">
    <property type="entry name" value="Pyrophosphatase"/>
</dbReference>
<dbReference type="GO" id="GO:0000287">
    <property type="term" value="F:magnesium ion binding"/>
    <property type="evidence" value="ECO:0007669"/>
    <property type="project" value="InterPro"/>
</dbReference>
<reference evidence="7 8" key="1">
    <citation type="submission" date="2021-04" db="EMBL/GenBank/DDBJ databases">
        <authorList>
            <person name="De Guttry C."/>
            <person name="Zahm M."/>
            <person name="Klopp C."/>
            <person name="Cabau C."/>
            <person name="Louis A."/>
            <person name="Berthelot C."/>
            <person name="Parey E."/>
            <person name="Roest Crollius H."/>
            <person name="Montfort J."/>
            <person name="Robinson-Rechavi M."/>
            <person name="Bucao C."/>
            <person name="Bouchez O."/>
            <person name="Gislard M."/>
            <person name="Lluch J."/>
            <person name="Milhes M."/>
            <person name="Lampietro C."/>
            <person name="Lopez Roques C."/>
            <person name="Donnadieu C."/>
            <person name="Braasch I."/>
            <person name="Desvignes T."/>
            <person name="Postlethwait J."/>
            <person name="Bobe J."/>
            <person name="Wedekind C."/>
            <person name="Guiguen Y."/>
        </authorList>
    </citation>
    <scope>NUCLEOTIDE SEQUENCE [LARGE SCALE GENOMIC DNA]</scope>
    <source>
        <strain evidence="7">Cs_M1</strain>
        <tissue evidence="7">Blood</tissue>
    </source>
</reference>
<evidence type="ECO:0000256" key="5">
    <source>
        <dbReference type="ARBA" id="ARBA00022801"/>
    </source>
</evidence>
<accession>A0AAN8R6Q9</accession>
<keyword evidence="4" id="KW-0479">Metal-binding</keyword>
<dbReference type="GO" id="GO:0004427">
    <property type="term" value="F:inorganic diphosphate phosphatase activity"/>
    <property type="evidence" value="ECO:0007669"/>
    <property type="project" value="UniProtKB-EC"/>
</dbReference>
<dbReference type="EMBL" id="JAGTTL010000001">
    <property type="protein sequence ID" value="KAK6328580.1"/>
    <property type="molecule type" value="Genomic_DNA"/>
</dbReference>
<protein>
    <recommendedName>
        <fullName evidence="3">inorganic diphosphatase</fullName>
        <ecNumber evidence="3">3.6.1.1</ecNumber>
    </recommendedName>
</protein>
<dbReference type="GO" id="GO:0005737">
    <property type="term" value="C:cytoplasm"/>
    <property type="evidence" value="ECO:0007669"/>
    <property type="project" value="InterPro"/>
</dbReference>
<dbReference type="PANTHER" id="PTHR10286">
    <property type="entry name" value="INORGANIC PYROPHOSPHATASE"/>
    <property type="match status" value="1"/>
</dbReference>
<comment type="caution">
    <text evidence="7">The sequence shown here is derived from an EMBL/GenBank/DDBJ whole genome shotgun (WGS) entry which is preliminary data.</text>
</comment>
<dbReference type="Pfam" id="PF00719">
    <property type="entry name" value="Pyrophosphatase"/>
    <property type="match status" value="1"/>
</dbReference>
<evidence type="ECO:0000256" key="2">
    <source>
        <dbReference type="ARBA" id="ARBA00006220"/>
    </source>
</evidence>
<dbReference type="AlphaFoldDB" id="A0AAN8R6Q9"/>
<dbReference type="SUPFAM" id="SSF50324">
    <property type="entry name" value="Inorganic pyrophosphatase"/>
    <property type="match status" value="1"/>
</dbReference>